<proteinExistence type="inferred from homology"/>
<dbReference type="InterPro" id="IPR015590">
    <property type="entry name" value="Aldehyde_DH_dom"/>
</dbReference>
<sequence length="160" mass="17311">MITAGVSWPARESVSSGTSASSSANCSYSSERDRNAGQWRVEVVLLSYKHLLLENSKVGRIVLAAAAKHLTPVVLELGGKCPVIVDSDINLKVVVSRIISGKWGCNNGQACIAPDYIITTKDFAPKLVDSLKLHLIKFYGEEPLKSNDISRIVNLNQVTS</sequence>
<keyword evidence="2" id="KW-0560">Oxidoreductase</keyword>
<dbReference type="EMBL" id="JAUIZM010000011">
    <property type="protein sequence ID" value="KAK1356321.1"/>
    <property type="molecule type" value="Genomic_DNA"/>
</dbReference>
<protein>
    <recommendedName>
        <fullName evidence="4">Aldehyde dehydrogenase domain-containing protein</fullName>
    </recommendedName>
</protein>
<dbReference type="InterPro" id="IPR012394">
    <property type="entry name" value="Aldehyde_DH_NAD(P)"/>
</dbReference>
<dbReference type="InterPro" id="IPR016161">
    <property type="entry name" value="Ald_DH/histidinol_DH"/>
</dbReference>
<reference evidence="5" key="1">
    <citation type="submission" date="2023-02" db="EMBL/GenBank/DDBJ databases">
        <title>Genome of toxic invasive species Heracleum sosnowskyi carries increased number of genes despite the absence of recent whole-genome duplications.</title>
        <authorList>
            <person name="Schelkunov M."/>
            <person name="Shtratnikova V."/>
            <person name="Makarenko M."/>
            <person name="Klepikova A."/>
            <person name="Omelchenko D."/>
            <person name="Novikova G."/>
            <person name="Obukhova E."/>
            <person name="Bogdanov V."/>
            <person name="Penin A."/>
            <person name="Logacheva M."/>
        </authorList>
    </citation>
    <scope>NUCLEOTIDE SEQUENCE</scope>
    <source>
        <strain evidence="5">Hsosn_3</strain>
        <tissue evidence="5">Leaf</tissue>
    </source>
</reference>
<reference evidence="5" key="2">
    <citation type="submission" date="2023-05" db="EMBL/GenBank/DDBJ databases">
        <authorList>
            <person name="Schelkunov M.I."/>
        </authorList>
    </citation>
    <scope>NUCLEOTIDE SEQUENCE</scope>
    <source>
        <strain evidence="5">Hsosn_3</strain>
        <tissue evidence="5">Leaf</tissue>
    </source>
</reference>
<comment type="caution">
    <text evidence="5">The sequence shown here is derived from an EMBL/GenBank/DDBJ whole genome shotgun (WGS) entry which is preliminary data.</text>
</comment>
<organism evidence="5 6">
    <name type="scientific">Heracleum sosnowskyi</name>
    <dbReference type="NCBI Taxonomy" id="360622"/>
    <lineage>
        <taxon>Eukaryota</taxon>
        <taxon>Viridiplantae</taxon>
        <taxon>Streptophyta</taxon>
        <taxon>Embryophyta</taxon>
        <taxon>Tracheophyta</taxon>
        <taxon>Spermatophyta</taxon>
        <taxon>Magnoliopsida</taxon>
        <taxon>eudicotyledons</taxon>
        <taxon>Gunneridae</taxon>
        <taxon>Pentapetalae</taxon>
        <taxon>asterids</taxon>
        <taxon>campanulids</taxon>
        <taxon>Apiales</taxon>
        <taxon>Apiaceae</taxon>
        <taxon>Apioideae</taxon>
        <taxon>apioid superclade</taxon>
        <taxon>Tordylieae</taxon>
        <taxon>Tordyliinae</taxon>
        <taxon>Heracleum</taxon>
    </lineage>
</organism>
<gene>
    <name evidence="5" type="ORF">POM88_049577</name>
</gene>
<dbReference type="PANTHER" id="PTHR43570:SF16">
    <property type="entry name" value="ALDEHYDE DEHYDROGENASE TYPE III, ISOFORM Q"/>
    <property type="match status" value="1"/>
</dbReference>
<keyword evidence="6" id="KW-1185">Reference proteome</keyword>
<feature type="compositionally biased region" description="Low complexity" evidence="3">
    <location>
        <begin position="10"/>
        <end position="29"/>
    </location>
</feature>
<dbReference type="AlphaFoldDB" id="A0AAD8GYP2"/>
<dbReference type="Pfam" id="PF00171">
    <property type="entry name" value="Aldedh"/>
    <property type="match status" value="1"/>
</dbReference>
<evidence type="ECO:0000313" key="5">
    <source>
        <dbReference type="EMBL" id="KAK1356321.1"/>
    </source>
</evidence>
<name>A0AAD8GYP2_9APIA</name>
<dbReference type="PANTHER" id="PTHR43570">
    <property type="entry name" value="ALDEHYDE DEHYDROGENASE"/>
    <property type="match status" value="1"/>
</dbReference>
<dbReference type="GO" id="GO:0004029">
    <property type="term" value="F:aldehyde dehydrogenase (NAD+) activity"/>
    <property type="evidence" value="ECO:0007669"/>
    <property type="project" value="TreeGrafter"/>
</dbReference>
<feature type="region of interest" description="Disordered" evidence="3">
    <location>
        <begin position="1"/>
        <end position="30"/>
    </location>
</feature>
<dbReference type="InterPro" id="IPR016162">
    <property type="entry name" value="Ald_DH_N"/>
</dbReference>
<dbReference type="InterPro" id="IPR016163">
    <property type="entry name" value="Ald_DH_C"/>
</dbReference>
<evidence type="ECO:0000256" key="3">
    <source>
        <dbReference type="SAM" id="MobiDB-lite"/>
    </source>
</evidence>
<evidence type="ECO:0000259" key="4">
    <source>
        <dbReference type="Pfam" id="PF00171"/>
    </source>
</evidence>
<evidence type="ECO:0000256" key="1">
    <source>
        <dbReference type="ARBA" id="ARBA00009986"/>
    </source>
</evidence>
<dbReference type="SUPFAM" id="SSF53720">
    <property type="entry name" value="ALDH-like"/>
    <property type="match status" value="1"/>
</dbReference>
<dbReference type="GO" id="GO:0005737">
    <property type="term" value="C:cytoplasm"/>
    <property type="evidence" value="ECO:0007669"/>
    <property type="project" value="TreeGrafter"/>
</dbReference>
<dbReference type="Gene3D" id="3.40.605.10">
    <property type="entry name" value="Aldehyde Dehydrogenase, Chain A, domain 1"/>
    <property type="match status" value="1"/>
</dbReference>
<dbReference type="GO" id="GO:0006081">
    <property type="term" value="P:aldehyde metabolic process"/>
    <property type="evidence" value="ECO:0007669"/>
    <property type="project" value="InterPro"/>
</dbReference>
<dbReference type="Proteomes" id="UP001237642">
    <property type="component" value="Unassembled WGS sequence"/>
</dbReference>
<feature type="domain" description="Aldehyde dehydrogenase" evidence="4">
    <location>
        <begin position="56"/>
        <end position="157"/>
    </location>
</feature>
<comment type="similarity">
    <text evidence="1">Belongs to the aldehyde dehydrogenase family.</text>
</comment>
<accession>A0AAD8GYP2</accession>
<evidence type="ECO:0000256" key="2">
    <source>
        <dbReference type="ARBA" id="ARBA00023002"/>
    </source>
</evidence>
<evidence type="ECO:0000313" key="6">
    <source>
        <dbReference type="Proteomes" id="UP001237642"/>
    </source>
</evidence>
<dbReference type="Gene3D" id="3.40.309.10">
    <property type="entry name" value="Aldehyde Dehydrogenase, Chain A, domain 2"/>
    <property type="match status" value="1"/>
</dbReference>